<dbReference type="RefSeq" id="WP_120401305.1">
    <property type="nucleotide sequence ID" value="NZ_RAXV01000002.1"/>
</dbReference>
<dbReference type="Proteomes" id="UP000282388">
    <property type="component" value="Unassembled WGS sequence"/>
</dbReference>
<feature type="signal peptide" evidence="3">
    <location>
        <begin position="1"/>
        <end position="21"/>
    </location>
</feature>
<proteinExistence type="predicted"/>
<keyword evidence="3" id="KW-0732">Signal</keyword>
<dbReference type="GO" id="GO:0070206">
    <property type="term" value="P:protein trimerization"/>
    <property type="evidence" value="ECO:0007669"/>
    <property type="project" value="InterPro"/>
</dbReference>
<dbReference type="Gene3D" id="1.20.5.110">
    <property type="match status" value="1"/>
</dbReference>
<dbReference type="OrthoDB" id="9768142at2"/>
<sequence>MMLKKHALGTLLICCSAPVFANIPIESRGLSQGSNTVYAVNNTQAAISIGSEQPVTTNLNWQLMQKNQQLENDIRALRGKIEEHDNEIEKLKNELNNRYADLDQRLEALLQKIEPAEGTAAEEDNQQGSVPSNSANTSIVTTAPPVPPKSNTAANKQPAAANTAAVPARSEELDKAAYTVALDAYKQGGAKKAIAPMQNFIKNNPNSVYISNAHFWLAEFYVAIEPSNFSEAKKNYSIVVKQYPNSSRASRALYQLHNIAKDVDHNTALANQYKQQLLKNYPKSEEAGYLK</sequence>
<evidence type="ECO:0000313" key="6">
    <source>
        <dbReference type="Proteomes" id="UP000282388"/>
    </source>
</evidence>
<dbReference type="Pfam" id="PF16331">
    <property type="entry name" value="TolA_bind_tri"/>
    <property type="match status" value="1"/>
</dbReference>
<dbReference type="EMBL" id="RAXV01000002">
    <property type="protein sequence ID" value="RKG34102.1"/>
    <property type="molecule type" value="Genomic_DNA"/>
</dbReference>
<feature type="compositionally biased region" description="Low complexity" evidence="2">
    <location>
        <begin position="151"/>
        <end position="167"/>
    </location>
</feature>
<name>A0A3A8EGN0_9GAMM</name>
<organism evidence="5 6">
    <name type="scientific">Acinetobacter tianfuensis</name>
    <dbReference type="NCBI Taxonomy" id="2419603"/>
    <lineage>
        <taxon>Bacteria</taxon>
        <taxon>Pseudomonadati</taxon>
        <taxon>Pseudomonadota</taxon>
        <taxon>Gammaproteobacteria</taxon>
        <taxon>Moraxellales</taxon>
        <taxon>Moraxellaceae</taxon>
        <taxon>Acinetobacter</taxon>
    </lineage>
</organism>
<protein>
    <recommendedName>
        <fullName evidence="4">YbgF trimerisation domain-containing protein</fullName>
    </recommendedName>
</protein>
<feature type="coiled-coil region" evidence="1">
    <location>
        <begin position="60"/>
        <end position="112"/>
    </location>
</feature>
<comment type="caution">
    <text evidence="5">The sequence shown here is derived from an EMBL/GenBank/DDBJ whole genome shotgun (WGS) entry which is preliminary data.</text>
</comment>
<evidence type="ECO:0000256" key="1">
    <source>
        <dbReference type="SAM" id="Coils"/>
    </source>
</evidence>
<dbReference type="AlphaFoldDB" id="A0A3A8EGN0"/>
<feature type="chain" id="PRO_5017474642" description="YbgF trimerisation domain-containing protein" evidence="3">
    <location>
        <begin position="22"/>
        <end position="291"/>
    </location>
</feature>
<feature type="region of interest" description="Disordered" evidence="2">
    <location>
        <begin position="118"/>
        <end position="167"/>
    </location>
</feature>
<feature type="domain" description="YbgF trimerisation" evidence="4">
    <location>
        <begin position="58"/>
        <end position="109"/>
    </location>
</feature>
<dbReference type="InterPro" id="IPR011990">
    <property type="entry name" value="TPR-like_helical_dom_sf"/>
</dbReference>
<evidence type="ECO:0000313" key="5">
    <source>
        <dbReference type="EMBL" id="RKG34102.1"/>
    </source>
</evidence>
<dbReference type="Gene3D" id="1.25.40.10">
    <property type="entry name" value="Tetratricopeptide repeat domain"/>
    <property type="match status" value="1"/>
</dbReference>
<feature type="compositionally biased region" description="Polar residues" evidence="2">
    <location>
        <begin position="126"/>
        <end position="141"/>
    </location>
</feature>
<accession>A0A3A8EGN0</accession>
<dbReference type="InterPro" id="IPR032519">
    <property type="entry name" value="YbgF_tri"/>
</dbReference>
<reference evidence="5 6" key="1">
    <citation type="submission" date="2018-09" db="EMBL/GenBank/DDBJ databases">
        <title>The draft genome of Acinetobacter spp. strains.</title>
        <authorList>
            <person name="Qin J."/>
            <person name="Feng Y."/>
            <person name="Zong Z."/>
        </authorList>
    </citation>
    <scope>NUCLEOTIDE SEQUENCE [LARGE SCALE GENOMIC DNA]</scope>
    <source>
        <strain evidence="5 6">WCHAc060012</strain>
    </source>
</reference>
<dbReference type="InterPro" id="IPR019734">
    <property type="entry name" value="TPR_rpt"/>
</dbReference>
<evidence type="ECO:0000256" key="3">
    <source>
        <dbReference type="SAM" id="SignalP"/>
    </source>
</evidence>
<gene>
    <name evidence="5" type="ORF">D7V32_02300</name>
</gene>
<evidence type="ECO:0000256" key="2">
    <source>
        <dbReference type="SAM" id="MobiDB-lite"/>
    </source>
</evidence>
<keyword evidence="6" id="KW-1185">Reference proteome</keyword>
<keyword evidence="1" id="KW-0175">Coiled coil</keyword>
<dbReference type="Pfam" id="PF13174">
    <property type="entry name" value="TPR_6"/>
    <property type="match status" value="1"/>
</dbReference>
<dbReference type="SUPFAM" id="SSF48452">
    <property type="entry name" value="TPR-like"/>
    <property type="match status" value="1"/>
</dbReference>
<evidence type="ECO:0000259" key="4">
    <source>
        <dbReference type="Pfam" id="PF16331"/>
    </source>
</evidence>